<dbReference type="PANTHER" id="PTHR43646">
    <property type="entry name" value="GLYCOSYLTRANSFERASE"/>
    <property type="match status" value="1"/>
</dbReference>
<proteinExistence type="predicted"/>
<feature type="transmembrane region" description="Helical" evidence="1">
    <location>
        <begin position="349"/>
        <end position="366"/>
    </location>
</feature>
<keyword evidence="1" id="KW-0472">Membrane</keyword>
<evidence type="ECO:0000256" key="1">
    <source>
        <dbReference type="SAM" id="Phobius"/>
    </source>
</evidence>
<feature type="transmembrane region" description="Helical" evidence="1">
    <location>
        <begin position="318"/>
        <end position="337"/>
    </location>
</feature>
<dbReference type="InterPro" id="IPR017832">
    <property type="entry name" value="Glyco_trans_2_hopen-assoc_HpnB"/>
</dbReference>
<name>A0A1W9HRJ0_9HYPH</name>
<evidence type="ECO:0000313" key="3">
    <source>
        <dbReference type="EMBL" id="OQW50058.1"/>
    </source>
</evidence>
<dbReference type="STRING" id="1827387.A4S15_01125"/>
<dbReference type="GO" id="GO:0016740">
    <property type="term" value="F:transferase activity"/>
    <property type="evidence" value="ECO:0007669"/>
    <property type="project" value="UniProtKB-KW"/>
</dbReference>
<reference evidence="3 4" key="1">
    <citation type="journal article" date="2017" name="Water Res.">
        <title>Comammox in drinking water systems.</title>
        <authorList>
            <person name="Wang Y."/>
            <person name="Ma L."/>
            <person name="Mao Y."/>
            <person name="Jiang X."/>
            <person name="Xia Y."/>
            <person name="Yu K."/>
            <person name="Li B."/>
            <person name="Zhang T."/>
        </authorList>
    </citation>
    <scope>NUCLEOTIDE SEQUENCE [LARGE SCALE GENOMIC DNA]</scope>
    <source>
        <strain evidence="3">SG_bin8</strain>
    </source>
</reference>
<dbReference type="InterPro" id="IPR029044">
    <property type="entry name" value="Nucleotide-diphossugar_trans"/>
</dbReference>
<dbReference type="EMBL" id="LWDL01000027">
    <property type="protein sequence ID" value="OQW50058.1"/>
    <property type="molecule type" value="Genomic_DNA"/>
</dbReference>
<keyword evidence="1" id="KW-0812">Transmembrane</keyword>
<feature type="transmembrane region" description="Helical" evidence="1">
    <location>
        <begin position="185"/>
        <end position="203"/>
    </location>
</feature>
<protein>
    <submittedName>
        <fullName evidence="3">Glycosyl transferase family 2</fullName>
    </submittedName>
</protein>
<sequence length="388" mass="41961">MTVVTDLAWLMLAVWMFLLLCRGHFWRAGVRDDDILPPPPGGWPAVIAVIPARDEADMIGATLASLFVQDYKGSLQIIVVDDQSSDGTSDIARRAAAGAGATDRLLVLPGAPLPEGWTGKLWAVNQGIEKASRSDSPPTFIWLSDADITYAPDTLSSLVARAEAGNLVLTSLMARLRCDSLAERWLIPAFIFFFQMLYPFAWVNDPRSRMAGAAGGCMLVRRGALDKAGGIASIRSALIDDCALGARLKQQGAIWLGLTNRALSARPYPRFADIARMVSRSAYAQLHYSPWLLAGTVIGLAFVYLGPPLLACVAHDDAAFPALLAWALMSSMFVPILRFYRLSPLRAPALPLIALAYLVFTLHSAYQHAAGRGGMWKGRAQALPREGA</sequence>
<keyword evidence="1" id="KW-1133">Transmembrane helix</keyword>
<feature type="transmembrane region" description="Helical" evidence="1">
    <location>
        <begin position="286"/>
        <end position="306"/>
    </location>
</feature>
<keyword evidence="3" id="KW-0808">Transferase</keyword>
<dbReference type="AlphaFoldDB" id="A0A1W9HRJ0"/>
<dbReference type="Pfam" id="PF00535">
    <property type="entry name" value="Glycos_transf_2"/>
    <property type="match status" value="1"/>
</dbReference>
<dbReference type="Gene3D" id="3.90.550.10">
    <property type="entry name" value="Spore Coat Polysaccharide Biosynthesis Protein SpsA, Chain A"/>
    <property type="match status" value="1"/>
</dbReference>
<dbReference type="Proteomes" id="UP000192872">
    <property type="component" value="Unassembled WGS sequence"/>
</dbReference>
<dbReference type="InterPro" id="IPR001173">
    <property type="entry name" value="Glyco_trans_2-like"/>
</dbReference>
<evidence type="ECO:0000313" key="4">
    <source>
        <dbReference type="Proteomes" id="UP000192872"/>
    </source>
</evidence>
<dbReference type="NCBIfam" id="TIGR03469">
    <property type="entry name" value="HpnB"/>
    <property type="match status" value="1"/>
</dbReference>
<dbReference type="SUPFAM" id="SSF53448">
    <property type="entry name" value="Nucleotide-diphospho-sugar transferases"/>
    <property type="match status" value="1"/>
</dbReference>
<gene>
    <name evidence="3" type="ORF">A4S15_01125</name>
</gene>
<feature type="domain" description="Glycosyltransferase 2-like" evidence="2">
    <location>
        <begin position="49"/>
        <end position="227"/>
    </location>
</feature>
<comment type="caution">
    <text evidence="3">The sequence shown here is derived from an EMBL/GenBank/DDBJ whole genome shotgun (WGS) entry which is preliminary data.</text>
</comment>
<evidence type="ECO:0000259" key="2">
    <source>
        <dbReference type="Pfam" id="PF00535"/>
    </source>
</evidence>
<dbReference type="RefSeq" id="WP_376801299.1">
    <property type="nucleotide sequence ID" value="NZ_DBNB01000021.1"/>
</dbReference>
<accession>A0A1W9HRJ0</accession>
<organism evidence="3 4">
    <name type="scientific">Candidatus Raskinella chloraquaticus</name>
    <dbReference type="NCBI Taxonomy" id="1951219"/>
    <lineage>
        <taxon>Bacteria</taxon>
        <taxon>Pseudomonadati</taxon>
        <taxon>Pseudomonadota</taxon>
        <taxon>Alphaproteobacteria</taxon>
        <taxon>Hyphomicrobiales</taxon>
        <taxon>Phreatobacteraceae</taxon>
        <taxon>Candidatus Raskinella</taxon>
    </lineage>
</organism>
<dbReference type="PANTHER" id="PTHR43646:SF3">
    <property type="entry name" value="SLR1566 PROTEIN"/>
    <property type="match status" value="1"/>
</dbReference>